<dbReference type="SUPFAM" id="SSF57938">
    <property type="entry name" value="DnaJ/Hsp40 cysteine-rich domain"/>
    <property type="match status" value="1"/>
</dbReference>
<dbReference type="EMBL" id="JAOPLV010000001">
    <property type="protein sequence ID" value="MDM5138498.1"/>
    <property type="molecule type" value="Genomic_DNA"/>
</dbReference>
<comment type="caution">
    <text evidence="2">The sequence shown here is derived from an EMBL/GenBank/DDBJ whole genome shotgun (WGS) entry which is preliminary data.</text>
</comment>
<evidence type="ECO:0000256" key="1">
    <source>
        <dbReference type="SAM" id="MobiDB-lite"/>
    </source>
</evidence>
<proteinExistence type="predicted"/>
<dbReference type="InterPro" id="IPR036410">
    <property type="entry name" value="HSP_DnaJ_Cys-rich_dom_sf"/>
</dbReference>
<evidence type="ECO:0000313" key="2">
    <source>
        <dbReference type="EMBL" id="MDM5138498.1"/>
    </source>
</evidence>
<dbReference type="RefSeq" id="WP_290021075.1">
    <property type="nucleotide sequence ID" value="NZ_JAOPLV010000001.1"/>
</dbReference>
<sequence>MKRYDLELTATGPVMEERKEGAFVPFAEVEQLQAKIFGLLEERNSTGIAINNAIRSGILPDKHPLRSRLELLSNHHKREQALADGMVAMAGRCTLLADLLREVTQIVPAIGVATDDLPVVDGFLERIEAALAGNLPEPADQHPDDAAVDRFVVAMKAKLAAAREKGRGGWDDPNACSVEYLADLLVNHVAKGNAGTFEDVANFAMMLHQRGADPAILASAATLTTCATCSGHGMIGGVTGQTPESMDFWETGCPDCDGRGKVKVNTRTITEGQEFEFTTVLQSIASGFSDDPAHDAAALLKRITGEMQWTGDSFQLPPHQGGELCATEPPSSSPD</sequence>
<feature type="region of interest" description="Disordered" evidence="1">
    <location>
        <begin position="311"/>
        <end position="335"/>
    </location>
</feature>
<evidence type="ECO:0000313" key="3">
    <source>
        <dbReference type="Proteomes" id="UP001168216"/>
    </source>
</evidence>
<gene>
    <name evidence="2" type="ORF">OB959_01615</name>
</gene>
<protein>
    <submittedName>
        <fullName evidence="2">Zinc finger-like domain-containing protein</fullName>
    </submittedName>
</protein>
<accession>A0AAW7I7T1</accession>
<organism evidence="2 3">
    <name type="scientific">Aeromonas bestiarum</name>
    <dbReference type="NCBI Taxonomy" id="105751"/>
    <lineage>
        <taxon>Bacteria</taxon>
        <taxon>Pseudomonadati</taxon>
        <taxon>Pseudomonadota</taxon>
        <taxon>Gammaproteobacteria</taxon>
        <taxon>Aeromonadales</taxon>
        <taxon>Aeromonadaceae</taxon>
        <taxon>Aeromonas</taxon>
    </lineage>
</organism>
<reference evidence="2" key="1">
    <citation type="submission" date="2023-08" db="EMBL/GenBank/DDBJ databases">
        <title>WGS of Aeromonas isolates.</title>
        <authorList>
            <person name="Lee H."/>
        </authorList>
    </citation>
    <scope>NUCLEOTIDE SEQUENCE</scope>
    <source>
        <strain evidence="2">SL22</strain>
    </source>
</reference>
<dbReference type="Proteomes" id="UP001168216">
    <property type="component" value="Unassembled WGS sequence"/>
</dbReference>
<name>A0AAW7I7T1_9GAMM</name>
<dbReference type="AlphaFoldDB" id="A0AAW7I7T1"/>